<dbReference type="Proteomes" id="UP000070720">
    <property type="component" value="Chromosome 1"/>
</dbReference>
<evidence type="ECO:0000313" key="3">
    <source>
        <dbReference type="EnsemblFungi" id="CEF73841"/>
    </source>
</evidence>
<reference evidence="3 4" key="1">
    <citation type="journal article" date="2007" name="Science">
        <title>The Fusarium graminearum genome reveals a link between localized polymorphism and pathogen specialization.</title>
        <authorList>
            <person name="Cuomo C.A."/>
            <person name="Gueldener U."/>
            <person name="Xu J.-R."/>
            <person name="Trail F."/>
            <person name="Turgeon B.G."/>
            <person name="Di Pietro A."/>
            <person name="Walton J.D."/>
            <person name="Ma L.-J."/>
            <person name="Baker S.E."/>
            <person name="Rep M."/>
            <person name="Adam G."/>
            <person name="Antoniw J."/>
            <person name="Baldwin T."/>
            <person name="Calvo S.E."/>
            <person name="Chang Y.-L."/>
            <person name="DeCaprio D."/>
            <person name="Gale L.R."/>
            <person name="Gnerre S."/>
            <person name="Goswami R.S."/>
            <person name="Hammond-Kosack K."/>
            <person name="Harris L.J."/>
            <person name="Hilburn K."/>
            <person name="Kennell J.C."/>
            <person name="Kroken S."/>
            <person name="Magnuson J.K."/>
            <person name="Mannhaupt G."/>
            <person name="Mauceli E.W."/>
            <person name="Mewes H.-W."/>
            <person name="Mitterbauer R."/>
            <person name="Muehlbauer G."/>
            <person name="Muensterkoetter M."/>
            <person name="Nelson D."/>
            <person name="O'Donnell K."/>
            <person name="Ouellet T."/>
            <person name="Qi W."/>
            <person name="Quesneville H."/>
            <person name="Roncero M.I.G."/>
            <person name="Seong K.-Y."/>
            <person name="Tetko I.V."/>
            <person name="Urban M."/>
            <person name="Waalwijk C."/>
            <person name="Ward T.J."/>
            <person name="Yao J."/>
            <person name="Birren B.W."/>
            <person name="Kistler H.C."/>
        </authorList>
    </citation>
    <scope>NUCLEOTIDE SEQUENCE [LARGE SCALE GENOMIC DNA]</scope>
    <source>
        <strain evidence="4">ATCC MYA-4620 / CBS 123657 / FGSC 9075 / NRRL 31084 / PH-1</strain>
        <strain evidence="3">PH-1 / ATCC MYA-4620 / FGSC 9075 / NRRL 31084</strain>
    </source>
</reference>
<organism evidence="2 4">
    <name type="scientific">Gibberella zeae (strain ATCC MYA-4620 / CBS 123657 / FGSC 9075 / NRRL 31084 / PH-1)</name>
    <name type="common">Wheat head blight fungus</name>
    <name type="synonym">Fusarium graminearum</name>
    <dbReference type="NCBI Taxonomy" id="229533"/>
    <lineage>
        <taxon>Eukaryota</taxon>
        <taxon>Fungi</taxon>
        <taxon>Dikarya</taxon>
        <taxon>Ascomycota</taxon>
        <taxon>Pezizomycotina</taxon>
        <taxon>Sordariomycetes</taxon>
        <taxon>Hypocreomycetidae</taxon>
        <taxon>Hypocreales</taxon>
        <taxon>Nectriaceae</taxon>
        <taxon>Fusarium</taxon>
    </lineage>
</organism>
<reference evidence="3" key="4">
    <citation type="submission" date="2017-01" db="UniProtKB">
        <authorList>
            <consortium name="EnsemblFungi"/>
        </authorList>
    </citation>
    <scope>IDENTIFICATION</scope>
    <source>
        <strain evidence="3">PH-1 / ATCC MYA-4620 / FGSC 9075 / NRRL 31084</strain>
    </source>
</reference>
<accession>A0A098D7B7</accession>
<reference evidence="3 4" key="2">
    <citation type="journal article" date="2010" name="Nature">
        <title>Comparative genomics reveals mobile pathogenicity chromosomes in Fusarium.</title>
        <authorList>
            <person name="Ma L.J."/>
            <person name="van der Does H.C."/>
            <person name="Borkovich K.A."/>
            <person name="Coleman J.J."/>
            <person name="Daboussi M.J."/>
            <person name="Di Pietro A."/>
            <person name="Dufresne M."/>
            <person name="Freitag M."/>
            <person name="Grabherr M."/>
            <person name="Henrissat B."/>
            <person name="Houterman P.M."/>
            <person name="Kang S."/>
            <person name="Shim W.B."/>
            <person name="Woloshuk C."/>
            <person name="Xie X."/>
            <person name="Xu J.R."/>
            <person name="Antoniw J."/>
            <person name="Baker S.E."/>
            <person name="Bluhm B.H."/>
            <person name="Breakspear A."/>
            <person name="Brown D.W."/>
            <person name="Butchko R.A."/>
            <person name="Chapman S."/>
            <person name="Coulson R."/>
            <person name="Coutinho P.M."/>
            <person name="Danchin E.G."/>
            <person name="Diener A."/>
            <person name="Gale L.R."/>
            <person name="Gardiner D.M."/>
            <person name="Goff S."/>
            <person name="Hammond-Kosack K.E."/>
            <person name="Hilburn K."/>
            <person name="Hua-Van A."/>
            <person name="Jonkers W."/>
            <person name="Kazan K."/>
            <person name="Kodira C.D."/>
            <person name="Koehrsen M."/>
            <person name="Kumar L."/>
            <person name="Lee Y.H."/>
            <person name="Li L."/>
            <person name="Manners J.M."/>
            <person name="Miranda-Saavedra D."/>
            <person name="Mukherjee M."/>
            <person name="Park G."/>
            <person name="Park J."/>
            <person name="Park S.Y."/>
            <person name="Proctor R.H."/>
            <person name="Regev A."/>
            <person name="Ruiz-Roldan M.C."/>
            <person name="Sain D."/>
            <person name="Sakthikumar S."/>
            <person name="Sykes S."/>
            <person name="Schwartz D.C."/>
            <person name="Turgeon B.G."/>
            <person name="Wapinski I."/>
            <person name="Yoder O."/>
            <person name="Young S."/>
            <person name="Zeng Q."/>
            <person name="Zhou S."/>
            <person name="Galagan J."/>
            <person name="Cuomo C.A."/>
            <person name="Kistler H.C."/>
            <person name="Rep M."/>
        </authorList>
    </citation>
    <scope>GENOME REANNOTATION</scope>
    <source>
        <strain evidence="4">ATCC MYA-4620 / CBS 123657 / FGSC 9075 / NRRL 31084 / PH-1</strain>
        <strain evidence="3">PH-1 / ATCC MYA-4620 / FGSC 9075 / NRRL 31084</strain>
    </source>
</reference>
<dbReference type="AlphaFoldDB" id="I1S565"/>
<keyword evidence="4" id="KW-1185">Reference proteome</keyword>
<dbReference type="InParanoid" id="I1S565"/>
<feature type="compositionally biased region" description="Polar residues" evidence="1">
    <location>
        <begin position="137"/>
        <end position="148"/>
    </location>
</feature>
<dbReference type="RefSeq" id="XP_011317497.1">
    <property type="nucleotide sequence ID" value="XM_011319195.1"/>
</dbReference>
<evidence type="ECO:0000313" key="2">
    <source>
        <dbReference type="EMBL" id="CEF73841.1"/>
    </source>
</evidence>
<accession>I1S565</accession>
<dbReference type="KEGG" id="fgr:FGSG_11983"/>
<sequence>MPADDMSRANVTGKYHKFPDIVTWQINDETRLMINTRIQSTMYTFDEAKRSRLGGREAETNQSVLSATVTVTVTAMTSINLSKTGQSACQQSAGLENPVMIATTRLMKCTAPLLNADQDSFKRQRQRPGGSRDSRNYGRSVNRSSPSI</sequence>
<reference evidence="2 4" key="3">
    <citation type="journal article" date="2015" name="BMC Genomics">
        <title>The completed genome sequence of the pathogenic ascomycete fungus Fusarium graminearum.</title>
        <authorList>
            <person name="King R."/>
            <person name="Urban M."/>
            <person name="Hammond-Kosack M.C."/>
            <person name="Hassani-Pak K."/>
            <person name="Hammond-Kosack K.E."/>
        </authorList>
    </citation>
    <scope>NUCLEOTIDE SEQUENCE [LARGE SCALE GENOMIC DNA]</scope>
    <source>
        <strain evidence="4">ATCC MYA-4620 / CBS 123657 / FGSC 9075 / NRRL 31084 / PH-1</strain>
        <strain evidence="2">PH-1</strain>
    </source>
</reference>
<dbReference type="EnsemblFungi" id="CEF73841">
    <property type="protein sequence ID" value="CEF73841"/>
    <property type="gene ID" value="FGRRES_11983"/>
</dbReference>
<dbReference type="VEuPathDB" id="FungiDB:FGRAMPH1_01G04067"/>
<evidence type="ECO:0000313" key="4">
    <source>
        <dbReference type="Proteomes" id="UP000070720"/>
    </source>
</evidence>
<feature type="region of interest" description="Disordered" evidence="1">
    <location>
        <begin position="117"/>
        <end position="148"/>
    </location>
</feature>
<gene>
    <name evidence="2" type="ORF">FGRAMPH1_01T04067</name>
</gene>
<dbReference type="HOGENOM" id="CLU_1758977_0_0_1"/>
<proteinExistence type="predicted"/>
<name>I1S565_GIBZE</name>
<evidence type="ECO:0000256" key="1">
    <source>
        <dbReference type="SAM" id="MobiDB-lite"/>
    </source>
</evidence>
<dbReference type="EMBL" id="HG970332">
    <property type="protein sequence ID" value="CEF73841.1"/>
    <property type="molecule type" value="Genomic_DNA"/>
</dbReference>
<protein>
    <submittedName>
        <fullName evidence="2">Chromosome 1, complete genome</fullName>
    </submittedName>
</protein>